<evidence type="ECO:0000256" key="3">
    <source>
        <dbReference type="ARBA" id="ARBA00022737"/>
    </source>
</evidence>
<protein>
    <recommendedName>
        <fullName evidence="14">NF-X1-type zinc finger protein NFXL1</fullName>
    </recommendedName>
</protein>
<dbReference type="CDD" id="cd16697">
    <property type="entry name" value="RING-CH-C4HC3_NFXL1"/>
    <property type="match status" value="1"/>
</dbReference>
<keyword evidence="13" id="KW-1185">Reference proteome</keyword>
<keyword evidence="5" id="KW-0862">Zinc</keyword>
<sequence>MAERGRGRGRGRAKGGGAGGVGKSELQTDGFWELSQNGGSGKEGGQAAGGGGGGGKGRGRGKGRGVWGIDEGGRGGGGGGKGVWDGGGGGKGRGVRDGSVAGGGVWNGGKTAGGKETKQVPKTKKSKIPEESTGSGERRFEEACREIQAGVDRYMANHTIHVDGSDDDDDNEEELLEESIMERVYGGYRGGTTEDRTQQYLQDAFRSGTLVCLICIESVKRTNPIWNCGECYSSFHLHCIQKWAKDSLFQLSQAMEDATPMEKAALKWCCPKCRGQYAQWSIPSRYVCFCGRHENPEFDPWLPPHSCGDTCGRSLVPNCGHSCLLLCHPGPCPPCPKTVTQACHCGQSAAKTVRCSAKEWSCSKRCPNTLSCHAHPCPNTCHPAPCPSCSKQSKQPCVCGSETKLCDCAAPPWHCEKVCGKPYKCGHHKCEKVCHTGDCGDCPRGGVRTCPCGKSTHDIPCTQDVPGCGDTCGKQLACGVHYCAERCHRGQCPTCLQFRVKVCRCGVKKKEVACSKDLTCDTKCKRIRDCGRHTCNKKCCVGECGRCEQVCGRALGCGSHRCESRCHPGPCYPCSATHTLKCRCGVTSITLPCGRHRHAKPPRCNKPCLLPSVCHHPQQEPHRCHQGTCPFCRQVCGLRLLCSHICPVPCHHSVPVKVVEQKKRAGPWEPIVAPHIEIKKLPCPPCQVPVPTTCLGEHETPDLHCSEARIYSCGRKCGRRLACTHHTCQRECHKVEGDGANCKPCEIQCSQPRPTGCTHPCPRSCHPGRCKLCSAMVRVRCHCNITQMYHPCHVLTQAEGQAKEALLRCGNQCSKTMGCGHRCPLDCHSGKCGGAGPCQKKVVLKCPCKRLKKDYPCHLLNSGETTVQCDDACRNKLEYLKKIKEEEVRKKREEEEERNRREVEEFEKMMEGRKGRRRKRKNLDDVEEDKRGLLHRYWMVGVVVVAVLSVVAAWTAGYV</sequence>
<dbReference type="GO" id="GO:0008270">
    <property type="term" value="F:zinc ion binding"/>
    <property type="evidence" value="ECO:0007669"/>
    <property type="project" value="UniProtKB-KW"/>
</dbReference>
<dbReference type="InterPro" id="IPR019787">
    <property type="entry name" value="Znf_PHD-finger"/>
</dbReference>
<comment type="caution">
    <text evidence="12">The sequence shown here is derived from an EMBL/GenBank/DDBJ whole genome shotgun (WGS) entry which is preliminary data.</text>
</comment>
<evidence type="ECO:0000256" key="6">
    <source>
        <dbReference type="PROSITE-ProRule" id="PRU00175"/>
    </source>
</evidence>
<comment type="similarity">
    <text evidence="1">Belongs to the NFX1 family.</text>
</comment>
<dbReference type="SMART" id="SM00438">
    <property type="entry name" value="ZnF_NFX"/>
    <property type="match status" value="10"/>
</dbReference>
<dbReference type="CDD" id="cd06008">
    <property type="entry name" value="NF-X1-zinc-finger"/>
    <property type="match status" value="5"/>
</dbReference>
<evidence type="ECO:0000259" key="11">
    <source>
        <dbReference type="PROSITE" id="PS50089"/>
    </source>
</evidence>
<dbReference type="AlphaFoldDB" id="A0AAE1Q1N5"/>
<evidence type="ECO:0000256" key="5">
    <source>
        <dbReference type="ARBA" id="ARBA00022833"/>
    </source>
</evidence>
<evidence type="ECO:0000256" key="2">
    <source>
        <dbReference type="ARBA" id="ARBA00022723"/>
    </source>
</evidence>
<dbReference type="EMBL" id="JAWZYT010000958">
    <property type="protein sequence ID" value="KAK4317032.1"/>
    <property type="molecule type" value="Genomic_DNA"/>
</dbReference>
<dbReference type="InterPro" id="IPR034078">
    <property type="entry name" value="NFX1_fam"/>
</dbReference>
<dbReference type="GO" id="GO:0000981">
    <property type="term" value="F:DNA-binding transcription factor activity, RNA polymerase II-specific"/>
    <property type="evidence" value="ECO:0007669"/>
    <property type="project" value="TreeGrafter"/>
</dbReference>
<dbReference type="SUPFAM" id="SSF57850">
    <property type="entry name" value="RING/U-box"/>
    <property type="match status" value="1"/>
</dbReference>
<reference evidence="12" key="1">
    <citation type="submission" date="2023-11" db="EMBL/GenBank/DDBJ databases">
        <title>Genome assemblies of two species of porcelain crab, Petrolisthes cinctipes and Petrolisthes manimaculis (Anomura: Porcellanidae).</title>
        <authorList>
            <person name="Angst P."/>
        </authorList>
    </citation>
    <scope>NUCLEOTIDE SEQUENCE</scope>
    <source>
        <strain evidence="12">PB745_02</strain>
        <tissue evidence="12">Gill</tissue>
    </source>
</reference>
<gene>
    <name evidence="12" type="ORF">Pmani_011844</name>
</gene>
<name>A0AAE1Q1N5_9EUCA</name>
<evidence type="ECO:0000313" key="12">
    <source>
        <dbReference type="EMBL" id="KAK4317032.1"/>
    </source>
</evidence>
<keyword evidence="4 6" id="KW-0863">Zinc-finger</keyword>
<keyword evidence="9" id="KW-1133">Transmembrane helix</keyword>
<feature type="compositionally biased region" description="Gly residues" evidence="8">
    <location>
        <begin position="38"/>
        <end position="56"/>
    </location>
</feature>
<accession>A0AAE1Q1N5</accession>
<dbReference type="Pfam" id="PF01422">
    <property type="entry name" value="zf-NF-X1"/>
    <property type="match status" value="9"/>
</dbReference>
<feature type="compositionally biased region" description="Gly residues" evidence="8">
    <location>
        <begin position="100"/>
        <end position="112"/>
    </location>
</feature>
<evidence type="ECO:0000256" key="1">
    <source>
        <dbReference type="ARBA" id="ARBA00007269"/>
    </source>
</evidence>
<evidence type="ECO:0000313" key="13">
    <source>
        <dbReference type="Proteomes" id="UP001292094"/>
    </source>
</evidence>
<evidence type="ECO:0000256" key="9">
    <source>
        <dbReference type="SAM" id="Phobius"/>
    </source>
</evidence>
<keyword evidence="3" id="KW-0677">Repeat</keyword>
<dbReference type="PROSITE" id="PS50089">
    <property type="entry name" value="ZF_RING_2"/>
    <property type="match status" value="1"/>
</dbReference>
<feature type="compositionally biased region" description="Gly residues" evidence="8">
    <location>
        <begin position="74"/>
        <end position="92"/>
    </location>
</feature>
<feature type="coiled-coil region" evidence="7">
    <location>
        <begin position="874"/>
        <end position="936"/>
    </location>
</feature>
<keyword evidence="7" id="KW-0175">Coiled coil</keyword>
<dbReference type="GO" id="GO:0000977">
    <property type="term" value="F:RNA polymerase II transcription regulatory region sequence-specific DNA binding"/>
    <property type="evidence" value="ECO:0007669"/>
    <property type="project" value="TreeGrafter"/>
</dbReference>
<feature type="domain" description="RING-type" evidence="11">
    <location>
        <begin position="212"/>
        <end position="274"/>
    </location>
</feature>
<dbReference type="Proteomes" id="UP001292094">
    <property type="component" value="Unassembled WGS sequence"/>
</dbReference>
<evidence type="ECO:0000256" key="7">
    <source>
        <dbReference type="SAM" id="Coils"/>
    </source>
</evidence>
<dbReference type="PROSITE" id="PS50016">
    <property type="entry name" value="ZF_PHD_2"/>
    <property type="match status" value="1"/>
</dbReference>
<dbReference type="InterPro" id="IPR000967">
    <property type="entry name" value="Znf_NFX1"/>
</dbReference>
<evidence type="ECO:0000256" key="4">
    <source>
        <dbReference type="ARBA" id="ARBA00022771"/>
    </source>
</evidence>
<dbReference type="PANTHER" id="PTHR12360:SF1">
    <property type="entry name" value="NF-X1-TYPE ZINC FINGER PROTEIN NFXL1"/>
    <property type="match status" value="1"/>
</dbReference>
<organism evidence="12 13">
    <name type="scientific">Petrolisthes manimaculis</name>
    <dbReference type="NCBI Taxonomy" id="1843537"/>
    <lineage>
        <taxon>Eukaryota</taxon>
        <taxon>Metazoa</taxon>
        <taxon>Ecdysozoa</taxon>
        <taxon>Arthropoda</taxon>
        <taxon>Crustacea</taxon>
        <taxon>Multicrustacea</taxon>
        <taxon>Malacostraca</taxon>
        <taxon>Eumalacostraca</taxon>
        <taxon>Eucarida</taxon>
        <taxon>Decapoda</taxon>
        <taxon>Pleocyemata</taxon>
        <taxon>Anomura</taxon>
        <taxon>Galatheoidea</taxon>
        <taxon>Porcellanidae</taxon>
        <taxon>Petrolisthes</taxon>
    </lineage>
</organism>
<feature type="domain" description="PHD-type" evidence="10">
    <location>
        <begin position="209"/>
        <end position="276"/>
    </location>
</feature>
<evidence type="ECO:0000256" key="8">
    <source>
        <dbReference type="SAM" id="MobiDB-lite"/>
    </source>
</evidence>
<keyword evidence="9" id="KW-0812">Transmembrane</keyword>
<keyword evidence="2" id="KW-0479">Metal-binding</keyword>
<keyword evidence="9" id="KW-0472">Membrane</keyword>
<evidence type="ECO:0000259" key="10">
    <source>
        <dbReference type="PROSITE" id="PS50016"/>
    </source>
</evidence>
<dbReference type="PANTHER" id="PTHR12360">
    <property type="entry name" value="NUCLEAR TRANSCRIPTION FACTOR, X-BOX BINDING 1 NFX1"/>
    <property type="match status" value="1"/>
</dbReference>
<feature type="transmembrane region" description="Helical" evidence="9">
    <location>
        <begin position="937"/>
        <end position="956"/>
    </location>
</feature>
<evidence type="ECO:0008006" key="14">
    <source>
        <dbReference type="Google" id="ProtNLM"/>
    </source>
</evidence>
<dbReference type="GO" id="GO:0005634">
    <property type="term" value="C:nucleus"/>
    <property type="evidence" value="ECO:0007669"/>
    <property type="project" value="InterPro"/>
</dbReference>
<dbReference type="InterPro" id="IPR001841">
    <property type="entry name" value="Znf_RING"/>
</dbReference>
<feature type="region of interest" description="Disordered" evidence="8">
    <location>
        <begin position="1"/>
        <end position="141"/>
    </location>
</feature>
<proteinExistence type="inferred from homology"/>